<reference evidence="1 2" key="1">
    <citation type="submission" date="2014-04" db="EMBL/GenBank/DDBJ databases">
        <authorList>
            <consortium name="DOE Joint Genome Institute"/>
            <person name="Kuo A."/>
            <person name="Kohler A."/>
            <person name="Costa M.D."/>
            <person name="Nagy L.G."/>
            <person name="Floudas D."/>
            <person name="Copeland A."/>
            <person name="Barry K.W."/>
            <person name="Cichocki N."/>
            <person name="Veneault-Fourrey C."/>
            <person name="LaButti K."/>
            <person name="Lindquist E.A."/>
            <person name="Lipzen A."/>
            <person name="Lundell T."/>
            <person name="Morin E."/>
            <person name="Murat C."/>
            <person name="Sun H."/>
            <person name="Tunlid A."/>
            <person name="Henrissat B."/>
            <person name="Grigoriev I.V."/>
            <person name="Hibbett D.S."/>
            <person name="Martin F."/>
            <person name="Nordberg H.P."/>
            <person name="Cantor M.N."/>
            <person name="Hua S.X."/>
        </authorList>
    </citation>
    <scope>NUCLEOTIDE SEQUENCE [LARGE SCALE GENOMIC DNA]</scope>
    <source>
        <strain evidence="1 2">441</strain>
    </source>
</reference>
<keyword evidence="2" id="KW-1185">Reference proteome</keyword>
<gene>
    <name evidence="1" type="ORF">PISMIDRAFT_675597</name>
</gene>
<accession>A0A0D0A3Q2</accession>
<organism evidence="1 2">
    <name type="scientific">Pisolithus microcarpus 441</name>
    <dbReference type="NCBI Taxonomy" id="765257"/>
    <lineage>
        <taxon>Eukaryota</taxon>
        <taxon>Fungi</taxon>
        <taxon>Dikarya</taxon>
        <taxon>Basidiomycota</taxon>
        <taxon>Agaricomycotina</taxon>
        <taxon>Agaricomycetes</taxon>
        <taxon>Agaricomycetidae</taxon>
        <taxon>Boletales</taxon>
        <taxon>Sclerodermatineae</taxon>
        <taxon>Pisolithaceae</taxon>
        <taxon>Pisolithus</taxon>
    </lineage>
</organism>
<name>A0A0D0A3Q2_9AGAM</name>
<reference evidence="2" key="2">
    <citation type="submission" date="2015-01" db="EMBL/GenBank/DDBJ databases">
        <title>Evolutionary Origins and Diversification of the Mycorrhizal Mutualists.</title>
        <authorList>
            <consortium name="DOE Joint Genome Institute"/>
            <consortium name="Mycorrhizal Genomics Consortium"/>
            <person name="Kohler A."/>
            <person name="Kuo A."/>
            <person name="Nagy L.G."/>
            <person name="Floudas D."/>
            <person name="Copeland A."/>
            <person name="Barry K.W."/>
            <person name="Cichocki N."/>
            <person name="Veneault-Fourrey C."/>
            <person name="LaButti K."/>
            <person name="Lindquist E.A."/>
            <person name="Lipzen A."/>
            <person name="Lundell T."/>
            <person name="Morin E."/>
            <person name="Murat C."/>
            <person name="Riley R."/>
            <person name="Ohm R."/>
            <person name="Sun H."/>
            <person name="Tunlid A."/>
            <person name="Henrissat B."/>
            <person name="Grigoriev I.V."/>
            <person name="Hibbett D.S."/>
            <person name="Martin F."/>
        </authorList>
    </citation>
    <scope>NUCLEOTIDE SEQUENCE [LARGE SCALE GENOMIC DNA]</scope>
    <source>
        <strain evidence="2">441</strain>
    </source>
</reference>
<evidence type="ECO:0000313" key="1">
    <source>
        <dbReference type="EMBL" id="KIK26688.1"/>
    </source>
</evidence>
<evidence type="ECO:0000313" key="2">
    <source>
        <dbReference type="Proteomes" id="UP000054018"/>
    </source>
</evidence>
<proteinExistence type="predicted"/>
<sequence>MFDTAHSHLLSSLCQSTRDANANALRYGSFLLSTLDRDMLGKLIFPLHGKTSTVHGTA</sequence>
<dbReference type="AlphaFoldDB" id="A0A0D0A3Q2"/>
<protein>
    <submittedName>
        <fullName evidence="1">Uncharacterized protein</fullName>
    </submittedName>
</protein>
<dbReference type="Proteomes" id="UP000054018">
    <property type="component" value="Unassembled WGS sequence"/>
</dbReference>
<dbReference type="EMBL" id="KN833700">
    <property type="protein sequence ID" value="KIK26688.1"/>
    <property type="molecule type" value="Genomic_DNA"/>
</dbReference>
<dbReference type="HOGENOM" id="CLU_2979963_0_0_1"/>